<accession>A0A8S5SVL7</accession>
<organism evidence="1">
    <name type="scientific">Siphoviridae sp. ctqPo10</name>
    <dbReference type="NCBI Taxonomy" id="2827948"/>
    <lineage>
        <taxon>Viruses</taxon>
        <taxon>Duplodnaviria</taxon>
        <taxon>Heunggongvirae</taxon>
        <taxon>Uroviricota</taxon>
        <taxon>Caudoviricetes</taxon>
    </lineage>
</organism>
<name>A0A8S5SVL7_9CAUD</name>
<evidence type="ECO:0000313" key="1">
    <source>
        <dbReference type="EMBL" id="DAF54811.1"/>
    </source>
</evidence>
<reference evidence="1" key="1">
    <citation type="journal article" date="2021" name="Proc. Natl. Acad. Sci. U.S.A.">
        <title>A Catalog of Tens of Thousands of Viruses from Human Metagenomes Reveals Hidden Associations with Chronic Diseases.</title>
        <authorList>
            <person name="Tisza M.J."/>
            <person name="Buck C.B."/>
        </authorList>
    </citation>
    <scope>NUCLEOTIDE SEQUENCE</scope>
    <source>
        <strain evidence="1">CtqPo10</strain>
    </source>
</reference>
<sequence>MRREWTKDEETYMYRRYLNQSVKTTAKFLNRSISSVKHKARKMGLNHYYGERISAKTLAKCFHSDISVIVRWIDKYDLPCKKVKLKNQTRYLIDVAEFWKWAENHKEIINWKKYERETLFPEPSWICYEWKKDNGKPERHGNKITDFEKLSIKNMLRKGMSNKEIAKEIHRTYEATKHITKTVFC</sequence>
<proteinExistence type="predicted"/>
<protein>
    <submittedName>
        <fullName evidence="1">Helix-turn-helix domain protein</fullName>
    </submittedName>
</protein>
<dbReference type="EMBL" id="BK032682">
    <property type="protein sequence ID" value="DAF54811.1"/>
    <property type="molecule type" value="Genomic_DNA"/>
</dbReference>